<sequence>MPSVSFFTGAHMLDGVWLLPRTWAPPEVTLFPYTVYAGVPATPIRKLNARSYQLLHMKFLRRQRECLRRIVFRFWRSVPDGQNRMPRAAAKRAVVYEHCTVGNREIFAEVHVCGYG</sequence>
<comment type="caution">
    <text evidence="1">The sequence shown here is derived from an EMBL/GenBank/DDBJ whole genome shotgun (WGS) entry which is preliminary data.</text>
</comment>
<dbReference type="EMBL" id="JAFJZO010000030">
    <property type="protein sequence ID" value="KAG5498575.1"/>
    <property type="molecule type" value="Genomic_DNA"/>
</dbReference>
<dbReference type="Proteomes" id="UP000674318">
    <property type="component" value="Unassembled WGS sequence"/>
</dbReference>
<evidence type="ECO:0000313" key="1">
    <source>
        <dbReference type="EMBL" id="KAG5498575.1"/>
    </source>
</evidence>
<dbReference type="KEGG" id="phet:94288962"/>
<organism evidence="1 2">
    <name type="scientific">Porcisia hertigi</name>
    <dbReference type="NCBI Taxonomy" id="2761500"/>
    <lineage>
        <taxon>Eukaryota</taxon>
        <taxon>Discoba</taxon>
        <taxon>Euglenozoa</taxon>
        <taxon>Kinetoplastea</taxon>
        <taxon>Metakinetoplastina</taxon>
        <taxon>Trypanosomatida</taxon>
        <taxon>Trypanosomatidae</taxon>
        <taxon>Leishmaniinae</taxon>
        <taxon>Porcisia</taxon>
    </lineage>
</organism>
<dbReference type="GeneID" id="94288962"/>
<dbReference type="RefSeq" id="XP_067755329.1">
    <property type="nucleotide sequence ID" value="XM_067898885.1"/>
</dbReference>
<accession>A0A836L866</accession>
<name>A0A836L866_9TRYP</name>
<dbReference type="AlphaFoldDB" id="A0A836L866"/>
<protein>
    <submittedName>
        <fullName evidence="1">Uncharacterized protein</fullName>
    </submittedName>
</protein>
<keyword evidence="2" id="KW-1185">Reference proteome</keyword>
<gene>
    <name evidence="1" type="ORF">JKF63_02861</name>
</gene>
<reference evidence="1 2" key="1">
    <citation type="submission" date="2021-02" db="EMBL/GenBank/DDBJ databases">
        <title>Porcisia hertigi Genome sequencing and assembly.</title>
        <authorList>
            <person name="Almutairi H."/>
            <person name="Gatherer D."/>
        </authorList>
    </citation>
    <scope>NUCLEOTIDE SEQUENCE [LARGE SCALE GENOMIC DNA]</scope>
    <source>
        <strain evidence="1 2">C119</strain>
    </source>
</reference>
<dbReference type="OrthoDB" id="417208at2759"/>
<proteinExistence type="predicted"/>
<evidence type="ECO:0000313" key="2">
    <source>
        <dbReference type="Proteomes" id="UP000674318"/>
    </source>
</evidence>